<dbReference type="Gene3D" id="3.20.20.140">
    <property type="entry name" value="Metal-dependent hydrolases"/>
    <property type="match status" value="1"/>
</dbReference>
<dbReference type="Gene3D" id="1.10.150.870">
    <property type="match status" value="1"/>
</dbReference>
<comment type="catalytic activity">
    <reaction evidence="8">
        <text>DNA(n) + a 2'-deoxyribonucleoside 5'-triphosphate = DNA(n+1) + diphosphate</text>
        <dbReference type="Rhea" id="RHEA:22508"/>
        <dbReference type="Rhea" id="RHEA-COMP:17339"/>
        <dbReference type="Rhea" id="RHEA-COMP:17340"/>
        <dbReference type="ChEBI" id="CHEBI:33019"/>
        <dbReference type="ChEBI" id="CHEBI:61560"/>
        <dbReference type="ChEBI" id="CHEBI:173112"/>
        <dbReference type="EC" id="2.7.7.7"/>
    </reaction>
</comment>
<keyword evidence="6" id="KW-0235">DNA replication</keyword>
<dbReference type="InterPro" id="IPR041931">
    <property type="entry name" value="DNA_pol3_alpha_thumb_dom"/>
</dbReference>
<dbReference type="Pfam" id="PF17657">
    <property type="entry name" value="DNA_pol3_finger"/>
    <property type="match status" value="1"/>
</dbReference>
<dbReference type="InterPro" id="IPR004013">
    <property type="entry name" value="PHP_dom"/>
</dbReference>
<dbReference type="SUPFAM" id="SSF89550">
    <property type="entry name" value="PHP domain-like"/>
    <property type="match status" value="1"/>
</dbReference>
<dbReference type="Pfam" id="PF14579">
    <property type="entry name" value="HHH_6"/>
    <property type="match status" value="1"/>
</dbReference>
<name>A0A8J6Y8Q1_9BACT</name>
<keyword evidence="4 11" id="KW-0808">Transferase</keyword>
<evidence type="ECO:0000256" key="9">
    <source>
        <dbReference type="SAM" id="MobiDB-lite"/>
    </source>
</evidence>
<dbReference type="Pfam" id="PF07733">
    <property type="entry name" value="DNA_pol3_alpha"/>
    <property type="match status" value="1"/>
</dbReference>
<feature type="compositionally biased region" description="Polar residues" evidence="9">
    <location>
        <begin position="1176"/>
        <end position="1186"/>
    </location>
</feature>
<dbReference type="Pfam" id="PF02811">
    <property type="entry name" value="PHP"/>
    <property type="match status" value="1"/>
</dbReference>
<dbReference type="GO" id="GO:0003887">
    <property type="term" value="F:DNA-directed DNA polymerase activity"/>
    <property type="evidence" value="ECO:0007669"/>
    <property type="project" value="UniProtKB-KW"/>
</dbReference>
<accession>A0A8J6Y8Q1</accession>
<dbReference type="InterPro" id="IPR003141">
    <property type="entry name" value="Pol/His_phosphatase_N"/>
</dbReference>
<evidence type="ECO:0000256" key="3">
    <source>
        <dbReference type="ARBA" id="ARBA00019114"/>
    </source>
</evidence>
<dbReference type="InterPro" id="IPR004365">
    <property type="entry name" value="NA-bd_OB_tRNA"/>
</dbReference>
<dbReference type="NCBIfam" id="NF004226">
    <property type="entry name" value="PRK05673.1"/>
    <property type="match status" value="1"/>
</dbReference>
<sequence>MSRRSEVPPFVHLHLHTHYSLLDSAIRIPDLGAQVSRLGMSAVAVTDHGNLFGAFQFHKAAIEAGVRPVIGCEVYVASGDHRDRSPVPGRRRPYDHLVLLAENNQGYSNLVNLVSAGYLEGFYHKPRVSKELLAAHSDGLIALSACLSGEVSRLLLSRELQKAREVAETYREIFGQDDFFLEIQDHGMADEEFVREGMVEISENTGIPLVATNDCHFHEREDTFAHKVLIGIGLNRDLEDLQRSYAYNAEFYVKSPAEMYELFADYPGACERTSEIASRCHVRFNTDSLHLPKFKVPEGSNLEVFLAEKSQEGLARRMEKNTSRRQSDDAYAERLEQELDIIRKMGFPGYFLVVWDFIRHAREQDIPVGPGRGSAAGSLVSYALGITDIDPMEFDLLFERFLNPDRISMPDIDIDFCQRRRDEVIDYVRNLYGEDSVSQIATFNILKAKSAVRDVGRVMGMPFGDVDRIAKLIPDELNITIDKALKDAPQLLELVEGDEDVRLLIETASRLEGLARHCGVHAAGVVIAPEPLVNLIPLNRSAHDEVTTQFDKDDVEALGLLKMDFLGLRTLTVIDDAVKSIRRSENPDLDLANIPFDDADVYTLFSAGDTDGVFQFESSGMKEVLRKVQPQSFLDIAALNALYRPGPMQFIDSYADRRHGRKAITYIFPELEEILGETYGIIVYQEQVMRIAVEIAGFSLAKADTLRKAMGKKKQEIIDREGENFIEGAVSNGHPRDKARQLWNQIVPFAKYGFNKSHSVAYAHVAYVTAYLKTHHLAHFMAAMLTSEVNNTDKLGQYLARCKQMDLEILPPDINTSMPFFTVEGKGIRFGLTAIKGVGHSAVEPLLESREREGGFSALSECLRSLPARSMNQKVLECLAKAGCFDAFDITRKGIVDNLERLLDMTSREREQRELGQGFLFDDMPSETLEDELRKAGQAKQSERLSWEREVLGFYLTGHPLEEFDEQIDRYADCRVAELSERFSGGAEHVTVGGLVTGLKAMPIRKEGRNHGRRLAVFQLEDAAGVVRVVAFPDVFEAHERLLADGKPVLVVATVKGEGDHVELMADEIVSLDGIDSRRAAALRVVLDLDQVDEERLEAIREYLLEHPGEMPVRFELLRRGKFRARLVPPPALTVNPRAATRDGLKKLLNGGWCEYEFDSKARNGNGKAARPPSTPANGNSAELVN</sequence>
<evidence type="ECO:0000256" key="6">
    <source>
        <dbReference type="ARBA" id="ARBA00022705"/>
    </source>
</evidence>
<evidence type="ECO:0000256" key="4">
    <source>
        <dbReference type="ARBA" id="ARBA00022679"/>
    </source>
</evidence>
<dbReference type="InterPro" id="IPR040982">
    <property type="entry name" value="DNA_pol3_finger"/>
</dbReference>
<dbReference type="NCBIfam" id="NF005298">
    <property type="entry name" value="PRK06826.1"/>
    <property type="match status" value="1"/>
</dbReference>
<evidence type="ECO:0000256" key="1">
    <source>
        <dbReference type="ARBA" id="ARBA00004496"/>
    </source>
</evidence>
<feature type="domain" description="Polymerase/histidinol phosphatase N-terminal" evidence="10">
    <location>
        <begin position="11"/>
        <end position="78"/>
    </location>
</feature>
<dbReference type="CDD" id="cd04485">
    <property type="entry name" value="DnaE_OBF"/>
    <property type="match status" value="1"/>
</dbReference>
<dbReference type="EMBL" id="JACXWA010000068">
    <property type="protein sequence ID" value="MBD3870539.1"/>
    <property type="molecule type" value="Genomic_DNA"/>
</dbReference>
<evidence type="ECO:0000313" key="12">
    <source>
        <dbReference type="Proteomes" id="UP000598633"/>
    </source>
</evidence>
<evidence type="ECO:0000313" key="11">
    <source>
        <dbReference type="EMBL" id="MBD3870539.1"/>
    </source>
</evidence>
<evidence type="ECO:0000256" key="8">
    <source>
        <dbReference type="ARBA" id="ARBA00049244"/>
    </source>
</evidence>
<dbReference type="GO" id="GO:0003676">
    <property type="term" value="F:nucleic acid binding"/>
    <property type="evidence" value="ECO:0007669"/>
    <property type="project" value="InterPro"/>
</dbReference>
<dbReference type="Gene3D" id="1.10.10.1600">
    <property type="entry name" value="Bacterial DNA polymerase III alpha subunit, thumb domain"/>
    <property type="match status" value="1"/>
</dbReference>
<dbReference type="PANTHER" id="PTHR32294:SF0">
    <property type="entry name" value="DNA POLYMERASE III SUBUNIT ALPHA"/>
    <property type="match status" value="1"/>
</dbReference>
<evidence type="ECO:0000256" key="5">
    <source>
        <dbReference type="ARBA" id="ARBA00022695"/>
    </source>
</evidence>
<comment type="subcellular location">
    <subcellularLocation>
        <location evidence="1">Cytoplasm</location>
    </subcellularLocation>
</comment>
<dbReference type="SMART" id="SM00481">
    <property type="entry name" value="POLIIIAc"/>
    <property type="match status" value="1"/>
</dbReference>
<dbReference type="InterPro" id="IPR029460">
    <property type="entry name" value="DNAPol_HHH"/>
</dbReference>
<dbReference type="GO" id="GO:0006260">
    <property type="term" value="P:DNA replication"/>
    <property type="evidence" value="ECO:0007669"/>
    <property type="project" value="UniProtKB-KW"/>
</dbReference>
<reference evidence="11 12" key="1">
    <citation type="submission" date="2020-08" db="EMBL/GenBank/DDBJ databases">
        <title>Acidobacteriota in marine sediments use diverse sulfur dissimilation pathways.</title>
        <authorList>
            <person name="Wasmund K."/>
        </authorList>
    </citation>
    <scope>NUCLEOTIDE SEQUENCE [LARGE SCALE GENOMIC DNA]</scope>
    <source>
        <strain evidence="11">MAG AM3-A</strain>
    </source>
</reference>
<dbReference type="PANTHER" id="PTHR32294">
    <property type="entry name" value="DNA POLYMERASE III SUBUNIT ALPHA"/>
    <property type="match status" value="1"/>
</dbReference>
<organism evidence="11 12">
    <name type="scientific">Candidatus Sulfomarinibacter kjeldsenii</name>
    <dbReference type="NCBI Taxonomy" id="2885994"/>
    <lineage>
        <taxon>Bacteria</taxon>
        <taxon>Pseudomonadati</taxon>
        <taxon>Acidobacteriota</taxon>
        <taxon>Thermoanaerobaculia</taxon>
        <taxon>Thermoanaerobaculales</taxon>
        <taxon>Candidatus Sulfomarinibacteraceae</taxon>
        <taxon>Candidatus Sulfomarinibacter</taxon>
    </lineage>
</organism>
<dbReference type="Proteomes" id="UP000598633">
    <property type="component" value="Unassembled WGS sequence"/>
</dbReference>
<dbReference type="AlphaFoldDB" id="A0A8J6Y8Q1"/>
<protein>
    <recommendedName>
        <fullName evidence="3">DNA polymerase III subunit alpha</fullName>
        <ecNumber evidence="2">2.7.7.7</ecNumber>
    </recommendedName>
</protein>
<evidence type="ECO:0000259" key="10">
    <source>
        <dbReference type="SMART" id="SM00481"/>
    </source>
</evidence>
<keyword evidence="7" id="KW-0239">DNA-directed DNA polymerase</keyword>
<comment type="caution">
    <text evidence="11">The sequence shown here is derived from an EMBL/GenBank/DDBJ whole genome shotgun (WGS) entry which is preliminary data.</text>
</comment>
<dbReference type="EC" id="2.7.7.7" evidence="2"/>
<gene>
    <name evidence="11" type="primary">dnaE</name>
    <name evidence="11" type="ORF">IFJ97_04180</name>
</gene>
<dbReference type="Pfam" id="PF01336">
    <property type="entry name" value="tRNA_anti-codon"/>
    <property type="match status" value="1"/>
</dbReference>
<dbReference type="CDD" id="cd12113">
    <property type="entry name" value="PHP_PolIIIA_DnaE3"/>
    <property type="match status" value="1"/>
</dbReference>
<keyword evidence="5 11" id="KW-0548">Nucleotidyltransferase</keyword>
<evidence type="ECO:0000256" key="7">
    <source>
        <dbReference type="ARBA" id="ARBA00022932"/>
    </source>
</evidence>
<evidence type="ECO:0000256" key="2">
    <source>
        <dbReference type="ARBA" id="ARBA00012417"/>
    </source>
</evidence>
<dbReference type="GO" id="GO:0005737">
    <property type="term" value="C:cytoplasm"/>
    <property type="evidence" value="ECO:0007669"/>
    <property type="project" value="UniProtKB-SubCell"/>
</dbReference>
<feature type="region of interest" description="Disordered" evidence="9">
    <location>
        <begin position="1162"/>
        <end position="1186"/>
    </location>
</feature>
<dbReference type="GO" id="GO:0008408">
    <property type="term" value="F:3'-5' exonuclease activity"/>
    <property type="evidence" value="ECO:0007669"/>
    <property type="project" value="InterPro"/>
</dbReference>
<dbReference type="NCBIfam" id="TIGR00594">
    <property type="entry name" value="polc"/>
    <property type="match status" value="1"/>
</dbReference>
<dbReference type="InterPro" id="IPR004805">
    <property type="entry name" value="DnaE2/DnaE/PolC"/>
</dbReference>
<proteinExistence type="predicted"/>
<dbReference type="InterPro" id="IPR016195">
    <property type="entry name" value="Pol/histidinol_Pase-like"/>
</dbReference>
<dbReference type="InterPro" id="IPR011708">
    <property type="entry name" value="DNA_pol3_alpha_NTPase_dom"/>
</dbReference>